<organism evidence="8 9">
    <name type="scientific">Shouchella xiaoxiensis</name>
    <dbReference type="NCBI Taxonomy" id="766895"/>
    <lineage>
        <taxon>Bacteria</taxon>
        <taxon>Bacillati</taxon>
        <taxon>Bacillota</taxon>
        <taxon>Bacilli</taxon>
        <taxon>Bacillales</taxon>
        <taxon>Bacillaceae</taxon>
        <taxon>Shouchella</taxon>
    </lineage>
</organism>
<reference evidence="8" key="1">
    <citation type="submission" date="2021-01" db="EMBL/GenBank/DDBJ databases">
        <title>Genomic Encyclopedia of Type Strains, Phase IV (KMG-IV): sequencing the most valuable type-strain genomes for metagenomic binning, comparative biology and taxonomic classification.</title>
        <authorList>
            <person name="Goeker M."/>
        </authorList>
    </citation>
    <scope>NUCLEOTIDE SEQUENCE</scope>
    <source>
        <strain evidence="8">DSM 21943</strain>
    </source>
</reference>
<dbReference type="GO" id="GO:0036381">
    <property type="term" value="F:pyridoxal 5'-phosphate synthase (glutamine hydrolysing) activity"/>
    <property type="evidence" value="ECO:0007669"/>
    <property type="project" value="UniProtKB-EC"/>
</dbReference>
<comment type="caution">
    <text evidence="8">The sequence shown here is derived from an EMBL/GenBank/DDBJ whole genome shotgun (WGS) entry which is preliminary data.</text>
</comment>
<feature type="binding site" evidence="7">
    <location>
        <begin position="47"/>
        <end position="49"/>
    </location>
    <ligand>
        <name>L-glutamine</name>
        <dbReference type="ChEBI" id="CHEBI:58359"/>
    </ligand>
</feature>
<dbReference type="Gene3D" id="3.40.50.880">
    <property type="match status" value="1"/>
</dbReference>
<dbReference type="PROSITE" id="PS51130">
    <property type="entry name" value="PDXT_SNO_2"/>
    <property type="match status" value="1"/>
</dbReference>
<dbReference type="PROSITE" id="PS01236">
    <property type="entry name" value="PDXT_SNO_1"/>
    <property type="match status" value="1"/>
</dbReference>
<evidence type="ECO:0000313" key="8">
    <source>
        <dbReference type="EMBL" id="MBM7837302.1"/>
    </source>
</evidence>
<accession>A0ABS2SP48</accession>
<dbReference type="InterPro" id="IPR021196">
    <property type="entry name" value="PdxT/SNO_CS"/>
</dbReference>
<comment type="similarity">
    <text evidence="1 7">Belongs to the glutaminase PdxT/SNO family.</text>
</comment>
<dbReference type="Pfam" id="PF01174">
    <property type="entry name" value="SNO"/>
    <property type="match status" value="1"/>
</dbReference>
<comment type="catalytic activity">
    <reaction evidence="7">
        <text>aldehydo-D-ribose 5-phosphate + D-glyceraldehyde 3-phosphate + L-glutamine = pyridoxal 5'-phosphate + L-glutamate + phosphate + 3 H2O + H(+)</text>
        <dbReference type="Rhea" id="RHEA:31507"/>
        <dbReference type="ChEBI" id="CHEBI:15377"/>
        <dbReference type="ChEBI" id="CHEBI:15378"/>
        <dbReference type="ChEBI" id="CHEBI:29985"/>
        <dbReference type="ChEBI" id="CHEBI:43474"/>
        <dbReference type="ChEBI" id="CHEBI:58273"/>
        <dbReference type="ChEBI" id="CHEBI:58359"/>
        <dbReference type="ChEBI" id="CHEBI:59776"/>
        <dbReference type="ChEBI" id="CHEBI:597326"/>
        <dbReference type="EC" id="4.3.3.6"/>
    </reaction>
</comment>
<dbReference type="CDD" id="cd01749">
    <property type="entry name" value="GATase1_PB"/>
    <property type="match status" value="1"/>
</dbReference>
<dbReference type="InterPro" id="IPR002161">
    <property type="entry name" value="PdxT/SNO"/>
</dbReference>
<keyword evidence="4 7" id="KW-0315">Glutamine amidotransferase</keyword>
<evidence type="ECO:0000256" key="7">
    <source>
        <dbReference type="HAMAP-Rule" id="MF_01615"/>
    </source>
</evidence>
<dbReference type="NCBIfam" id="TIGR03800">
    <property type="entry name" value="PLP_synth_Pdx2"/>
    <property type="match status" value="1"/>
</dbReference>
<evidence type="ECO:0000256" key="1">
    <source>
        <dbReference type="ARBA" id="ARBA00008345"/>
    </source>
</evidence>
<dbReference type="HAMAP" id="MF_01615">
    <property type="entry name" value="PdxT"/>
    <property type="match status" value="1"/>
</dbReference>
<evidence type="ECO:0000256" key="2">
    <source>
        <dbReference type="ARBA" id="ARBA00022801"/>
    </source>
</evidence>
<dbReference type="Proteomes" id="UP001179280">
    <property type="component" value="Unassembled WGS sequence"/>
</dbReference>
<feature type="active site" description="Charge relay system" evidence="7">
    <location>
        <position position="172"/>
    </location>
</feature>
<comment type="pathway">
    <text evidence="7">Cofactor biosynthesis; pyridoxal 5'-phosphate biosynthesis.</text>
</comment>
<feature type="active site" description="Nucleophile" evidence="7">
    <location>
        <position position="79"/>
    </location>
</feature>
<dbReference type="SUPFAM" id="SSF52317">
    <property type="entry name" value="Class I glutamine amidotransferase-like"/>
    <property type="match status" value="1"/>
</dbReference>
<feature type="binding site" evidence="7">
    <location>
        <begin position="134"/>
        <end position="135"/>
    </location>
    <ligand>
        <name>L-glutamine</name>
        <dbReference type="ChEBI" id="CHEBI:58359"/>
    </ligand>
</feature>
<evidence type="ECO:0000256" key="6">
    <source>
        <dbReference type="ARBA" id="ARBA00049534"/>
    </source>
</evidence>
<evidence type="ECO:0000256" key="3">
    <source>
        <dbReference type="ARBA" id="ARBA00022898"/>
    </source>
</evidence>
<keyword evidence="9" id="KW-1185">Reference proteome</keyword>
<name>A0ABS2SP48_9BACI</name>
<dbReference type="PANTHER" id="PTHR31559">
    <property type="entry name" value="PYRIDOXAL 5'-PHOSPHATE SYNTHASE SUBUNIT SNO"/>
    <property type="match status" value="1"/>
</dbReference>
<proteinExistence type="inferred from homology"/>
<dbReference type="EMBL" id="JAFBCV010000001">
    <property type="protein sequence ID" value="MBM7837302.1"/>
    <property type="molecule type" value="Genomic_DNA"/>
</dbReference>
<feature type="active site" description="Charge relay system" evidence="7">
    <location>
        <position position="170"/>
    </location>
</feature>
<comment type="catalytic activity">
    <reaction evidence="6 7">
        <text>L-glutamine + H2O = L-glutamate + NH4(+)</text>
        <dbReference type="Rhea" id="RHEA:15889"/>
        <dbReference type="ChEBI" id="CHEBI:15377"/>
        <dbReference type="ChEBI" id="CHEBI:28938"/>
        <dbReference type="ChEBI" id="CHEBI:29985"/>
        <dbReference type="ChEBI" id="CHEBI:58359"/>
        <dbReference type="EC" id="3.5.1.2"/>
    </reaction>
</comment>
<comment type="subunit">
    <text evidence="7">In the presence of PdxS, forms a dodecamer of heterodimers. Only shows activity in the heterodimer.</text>
</comment>
<dbReference type="PANTHER" id="PTHR31559:SF0">
    <property type="entry name" value="PYRIDOXAL 5'-PHOSPHATE SYNTHASE SUBUNIT SNO1-RELATED"/>
    <property type="match status" value="1"/>
</dbReference>
<evidence type="ECO:0000313" key="9">
    <source>
        <dbReference type="Proteomes" id="UP001179280"/>
    </source>
</evidence>
<evidence type="ECO:0000256" key="5">
    <source>
        <dbReference type="ARBA" id="ARBA00023239"/>
    </source>
</evidence>
<dbReference type="InterPro" id="IPR029062">
    <property type="entry name" value="Class_I_gatase-like"/>
</dbReference>
<protein>
    <recommendedName>
        <fullName evidence="7">Pyridoxal 5'-phosphate synthase subunit PdxT</fullName>
        <ecNumber evidence="7">4.3.3.6</ecNumber>
    </recommendedName>
    <alternativeName>
        <fullName evidence="7">Pdx2</fullName>
    </alternativeName>
    <alternativeName>
        <fullName evidence="7">Pyridoxal 5'-phosphate synthase glutaminase subunit</fullName>
        <ecNumber evidence="7">3.5.1.2</ecNumber>
    </alternativeName>
</protein>
<gene>
    <name evidence="7" type="primary">pdxT</name>
    <name evidence="8" type="ORF">JOC54_000533</name>
</gene>
<feature type="binding site" evidence="7">
    <location>
        <position position="106"/>
    </location>
    <ligand>
        <name>L-glutamine</name>
        <dbReference type="ChEBI" id="CHEBI:58359"/>
    </ligand>
</feature>
<sequence length="191" mass="21082">MTTIGVLALQGAVSEHIRFIEESGAKAIPIKRPVQLAEIDGLIIPGGESTAMRRLIDKYHFLEPLRQFGQAQKPVFGTCAGLILMAKSLTDREEGHLGFIDMVVERNAFGRQRESFEVGLDVNGIANKVNAVFIRAPLVKEIGQGVTVLSEYNGEMVAVQQGPFLACSFHPELSDDNSLHQYFLRMVEEQV</sequence>
<dbReference type="EC" id="4.3.3.6" evidence="7"/>
<comment type="function">
    <text evidence="7">Catalyzes the hydrolysis of glutamine to glutamate and ammonia as part of the biosynthesis of pyridoxal 5'-phosphate. The resulting ammonia molecule is channeled to the active site of PdxS.</text>
</comment>
<keyword evidence="3 7" id="KW-0663">Pyridoxal phosphate</keyword>
<dbReference type="RefSeq" id="WP_035417705.1">
    <property type="nucleotide sequence ID" value="NZ_JAFBCV010000001.1"/>
</dbReference>
<dbReference type="EC" id="3.5.1.2" evidence="7"/>
<evidence type="ECO:0000256" key="4">
    <source>
        <dbReference type="ARBA" id="ARBA00022962"/>
    </source>
</evidence>
<dbReference type="PIRSF" id="PIRSF005639">
    <property type="entry name" value="Glut_amidoT_SNO"/>
    <property type="match status" value="1"/>
</dbReference>
<keyword evidence="5 7" id="KW-0456">Lyase</keyword>
<dbReference type="PROSITE" id="PS51273">
    <property type="entry name" value="GATASE_TYPE_1"/>
    <property type="match status" value="1"/>
</dbReference>
<keyword evidence="2 7" id="KW-0378">Hydrolase</keyword>